<dbReference type="Pfam" id="PF09349">
    <property type="entry name" value="OHCU_decarbox"/>
    <property type="match status" value="1"/>
</dbReference>
<keyword evidence="9" id="KW-1185">Reference proteome</keyword>
<dbReference type="NCBIfam" id="TIGR03164">
    <property type="entry name" value="UHCUDC"/>
    <property type="match status" value="1"/>
</dbReference>
<gene>
    <name evidence="8" type="ORF">PSTEL_07620</name>
</gene>
<evidence type="ECO:0000256" key="3">
    <source>
        <dbReference type="ARBA" id="ARBA00012257"/>
    </source>
</evidence>
<dbReference type="GO" id="GO:0019628">
    <property type="term" value="P:urate catabolic process"/>
    <property type="evidence" value="ECO:0007669"/>
    <property type="project" value="UniProtKB-UniPathway"/>
</dbReference>
<accession>A0A089LN82</accession>
<evidence type="ECO:0000259" key="7">
    <source>
        <dbReference type="Pfam" id="PF09349"/>
    </source>
</evidence>
<evidence type="ECO:0000256" key="2">
    <source>
        <dbReference type="ARBA" id="ARBA00004754"/>
    </source>
</evidence>
<evidence type="ECO:0000256" key="6">
    <source>
        <dbReference type="ARBA" id="ARBA00023239"/>
    </source>
</evidence>
<evidence type="ECO:0000313" key="8">
    <source>
        <dbReference type="EMBL" id="AIQ62991.1"/>
    </source>
</evidence>
<dbReference type="OrthoDB" id="9800909at2"/>
<dbReference type="InterPro" id="IPR017580">
    <property type="entry name" value="OHCU_decarboxylase-1"/>
</dbReference>
<dbReference type="SUPFAM" id="SSF158694">
    <property type="entry name" value="UraD-Like"/>
    <property type="match status" value="1"/>
</dbReference>
<dbReference type="InterPro" id="IPR018020">
    <property type="entry name" value="OHCU_decarboxylase"/>
</dbReference>
<organism evidence="8 9">
    <name type="scientific">Paenibacillus stellifer</name>
    <dbReference type="NCBI Taxonomy" id="169760"/>
    <lineage>
        <taxon>Bacteria</taxon>
        <taxon>Bacillati</taxon>
        <taxon>Bacillota</taxon>
        <taxon>Bacilli</taxon>
        <taxon>Bacillales</taxon>
        <taxon>Paenibacillaceae</taxon>
        <taxon>Paenibacillus</taxon>
    </lineage>
</organism>
<comment type="catalytic activity">
    <reaction evidence="1">
        <text>5-hydroxy-2-oxo-4-ureido-2,5-dihydro-1H-imidazole-5-carboxylate + H(+) = (S)-allantoin + CO2</text>
        <dbReference type="Rhea" id="RHEA:26301"/>
        <dbReference type="ChEBI" id="CHEBI:15378"/>
        <dbReference type="ChEBI" id="CHEBI:15678"/>
        <dbReference type="ChEBI" id="CHEBI:16526"/>
        <dbReference type="ChEBI" id="CHEBI:58639"/>
        <dbReference type="EC" id="4.1.1.97"/>
    </reaction>
</comment>
<dbReference type="GO" id="GO:0006144">
    <property type="term" value="P:purine nucleobase metabolic process"/>
    <property type="evidence" value="ECO:0007669"/>
    <property type="project" value="UniProtKB-KW"/>
</dbReference>
<feature type="domain" description="Oxo-4-hydroxy-4-carboxy-5-ureidoimidazoline decarboxylase" evidence="7">
    <location>
        <begin position="14"/>
        <end position="166"/>
    </location>
</feature>
<evidence type="ECO:0000313" key="9">
    <source>
        <dbReference type="Proteomes" id="UP000029507"/>
    </source>
</evidence>
<keyword evidence="5" id="KW-0210">Decarboxylase</keyword>
<name>A0A089LN82_9BACL</name>
<dbReference type="PANTHER" id="PTHR43466">
    <property type="entry name" value="2-OXO-4-HYDROXY-4-CARBOXY-5-UREIDOIMIDAZOLINE DECARBOXYLASE-RELATED"/>
    <property type="match status" value="1"/>
</dbReference>
<evidence type="ECO:0000256" key="1">
    <source>
        <dbReference type="ARBA" id="ARBA00001163"/>
    </source>
</evidence>
<dbReference type="STRING" id="169760.PSTEL_07620"/>
<evidence type="ECO:0000256" key="4">
    <source>
        <dbReference type="ARBA" id="ARBA00022631"/>
    </source>
</evidence>
<sequence>MGTPAARLTLSALNEMSREAFTETLGGIFEHSPWVAEGAYESRPFGTVKELHEAMMRTTREAGEEHILSLLRAHPDLATRLQVTPLSAAEQKGAGLDRLTPEEFAVLTDLNVRYTEKYLFPFILAVRGKNKDDIIASISKRVNGTKETEWERAIAEIGKITKFRLEDLFGTNDGLRET</sequence>
<dbReference type="EMBL" id="CP009286">
    <property type="protein sequence ID" value="AIQ62991.1"/>
    <property type="molecule type" value="Genomic_DNA"/>
</dbReference>
<keyword evidence="6" id="KW-0456">Lyase</keyword>
<dbReference type="PANTHER" id="PTHR43466:SF1">
    <property type="entry name" value="2-OXO-4-HYDROXY-4-CARBOXY-5-UREIDOIMIDAZOLINE DECARBOXYLASE-RELATED"/>
    <property type="match status" value="1"/>
</dbReference>
<dbReference type="HOGENOM" id="CLU_092522_1_1_9"/>
<dbReference type="GO" id="GO:0051997">
    <property type="term" value="F:2-oxo-4-hydroxy-4-carboxy-5-ureidoimidazoline decarboxylase activity"/>
    <property type="evidence" value="ECO:0007669"/>
    <property type="project" value="UniProtKB-EC"/>
</dbReference>
<evidence type="ECO:0000256" key="5">
    <source>
        <dbReference type="ARBA" id="ARBA00022793"/>
    </source>
</evidence>
<dbReference type="UniPathway" id="UPA00394">
    <property type="reaction ID" value="UER00652"/>
</dbReference>
<dbReference type="InterPro" id="IPR036778">
    <property type="entry name" value="OHCU_decarboxylase_sf"/>
</dbReference>
<dbReference type="Gene3D" id="1.10.3330.10">
    <property type="entry name" value="Oxo-4-hydroxy-4-carboxy-5-ureidoimidazoline decarboxylase"/>
    <property type="match status" value="1"/>
</dbReference>
<proteinExistence type="predicted"/>
<dbReference type="EC" id="4.1.1.97" evidence="3"/>
<dbReference type="KEGG" id="pste:PSTEL_07620"/>
<dbReference type="RefSeq" id="WP_038694452.1">
    <property type="nucleotide sequence ID" value="NZ_CP009286.1"/>
</dbReference>
<keyword evidence="4" id="KW-0659">Purine metabolism</keyword>
<comment type="pathway">
    <text evidence="2">Purine metabolism; urate degradation; (S)-allantoin from urate: step 3/3.</text>
</comment>
<dbReference type="AlphaFoldDB" id="A0A089LN82"/>
<dbReference type="Proteomes" id="UP000029507">
    <property type="component" value="Chromosome"/>
</dbReference>
<reference evidence="8 9" key="1">
    <citation type="submission" date="2014-08" db="EMBL/GenBank/DDBJ databases">
        <title>Comparative genomics of the Paenibacillus odorifer group.</title>
        <authorList>
            <person name="den Bakker H.C."/>
            <person name="Tsai Y.-C."/>
            <person name="Martin N."/>
            <person name="Korlach J."/>
            <person name="Wiedmann M."/>
        </authorList>
    </citation>
    <scope>NUCLEOTIDE SEQUENCE [LARGE SCALE GENOMIC DNA]</scope>
    <source>
        <strain evidence="8 9">DSM 14472</strain>
    </source>
</reference>
<protein>
    <recommendedName>
        <fullName evidence="3">2-oxo-4-hydroxy-4-carboxy-5-ureidoimidazoline decarboxylase</fullName>
        <ecNumber evidence="3">4.1.1.97</ecNumber>
    </recommendedName>
</protein>
<dbReference type="GO" id="GO:0000255">
    <property type="term" value="P:allantoin metabolic process"/>
    <property type="evidence" value="ECO:0007669"/>
    <property type="project" value="InterPro"/>
</dbReference>